<name>A0A143PIN1_LUTPR</name>
<dbReference type="SUPFAM" id="SSF141452">
    <property type="entry name" value="Hcp1-like"/>
    <property type="match status" value="1"/>
</dbReference>
<dbReference type="OrthoDB" id="5066999at2"/>
<dbReference type="Pfam" id="PF05638">
    <property type="entry name" value="T6SS_HCP"/>
    <property type="match status" value="1"/>
</dbReference>
<dbReference type="PATRIC" id="fig|1813736.3.peg.1348"/>
<dbReference type="RefSeq" id="WP_110169978.1">
    <property type="nucleotide sequence ID" value="NZ_CP015136.1"/>
</dbReference>
<organism evidence="1 2">
    <name type="scientific">Luteitalea pratensis</name>
    <dbReference type="NCBI Taxonomy" id="1855912"/>
    <lineage>
        <taxon>Bacteria</taxon>
        <taxon>Pseudomonadati</taxon>
        <taxon>Acidobacteriota</taxon>
        <taxon>Vicinamibacteria</taxon>
        <taxon>Vicinamibacterales</taxon>
        <taxon>Vicinamibacteraceae</taxon>
        <taxon>Luteitalea</taxon>
    </lineage>
</organism>
<sequence length="158" mass="17255">MAVDVFLKIGDVKGESKDDKHKDEIDVLSWSWGVSNPVDARAGAGKGAGKANFQDLSFMHALDKSSPVLMKACAMGDHFKDATLVSRKSGKGQLEYLIVKLKEVFISSIQPSGSSEHPMESVSIVFGHIDLEYKPQKDDGTLDAGLHFIYDLQKQVDS</sequence>
<keyword evidence="2" id="KW-1185">Reference proteome</keyword>
<dbReference type="PANTHER" id="PTHR36152:SF5">
    <property type="entry name" value="PROTEIN HCP1"/>
    <property type="match status" value="1"/>
</dbReference>
<gene>
    <name evidence="1" type="ORF">LuPra_01301</name>
</gene>
<reference evidence="2" key="2">
    <citation type="submission" date="2016-04" db="EMBL/GenBank/DDBJ databases">
        <title>First Complete Genome Sequence of a Subdivision 6 Acidobacterium.</title>
        <authorList>
            <person name="Huang S."/>
            <person name="Vieira S."/>
            <person name="Bunk B."/>
            <person name="Riedel T."/>
            <person name="Sproeer C."/>
            <person name="Overmann J."/>
        </authorList>
    </citation>
    <scope>NUCLEOTIDE SEQUENCE [LARGE SCALE GENOMIC DNA]</scope>
    <source>
        <strain evidence="2">DSM 100886 HEG_-6_39</strain>
    </source>
</reference>
<dbReference type="InterPro" id="IPR008514">
    <property type="entry name" value="T6SS_Hcp"/>
</dbReference>
<protein>
    <submittedName>
        <fullName evidence="1">Type VI secretion system effector, Hcp1 family</fullName>
    </submittedName>
</protein>
<evidence type="ECO:0000313" key="2">
    <source>
        <dbReference type="Proteomes" id="UP000076079"/>
    </source>
</evidence>
<proteinExistence type="predicted"/>
<dbReference type="AlphaFoldDB" id="A0A143PIN1"/>
<dbReference type="KEGG" id="abac:LuPra_01301"/>
<dbReference type="Gene3D" id="2.30.110.20">
    <property type="entry name" value="Hcp1-like"/>
    <property type="match status" value="1"/>
</dbReference>
<dbReference type="InterPro" id="IPR053165">
    <property type="entry name" value="HSI-I_assembly_Hcp1"/>
</dbReference>
<dbReference type="STRING" id="1855912.LuPra_01301"/>
<dbReference type="EMBL" id="CP015136">
    <property type="protein sequence ID" value="AMY08113.1"/>
    <property type="molecule type" value="Genomic_DNA"/>
</dbReference>
<accession>A0A143PIN1</accession>
<dbReference type="NCBIfam" id="TIGR03344">
    <property type="entry name" value="VI_effect_Hcp1"/>
    <property type="match status" value="1"/>
</dbReference>
<reference evidence="1 2" key="1">
    <citation type="journal article" date="2016" name="Genome Announc.">
        <title>First Complete Genome Sequence of a Subdivision 6 Acidobacterium Strain.</title>
        <authorList>
            <person name="Huang S."/>
            <person name="Vieira S."/>
            <person name="Bunk B."/>
            <person name="Riedel T."/>
            <person name="Sproer C."/>
            <person name="Overmann J."/>
        </authorList>
    </citation>
    <scope>NUCLEOTIDE SEQUENCE [LARGE SCALE GENOMIC DNA]</scope>
    <source>
        <strain evidence="2">DSM 100886 HEG_-6_39</strain>
    </source>
</reference>
<dbReference type="InterPro" id="IPR036624">
    <property type="entry name" value="Hcp1-lik_sf"/>
</dbReference>
<dbReference type="PANTHER" id="PTHR36152">
    <property type="entry name" value="CYTOPLASMIC PROTEIN-RELATED"/>
    <property type="match status" value="1"/>
</dbReference>
<evidence type="ECO:0000313" key="1">
    <source>
        <dbReference type="EMBL" id="AMY08113.1"/>
    </source>
</evidence>
<dbReference type="Proteomes" id="UP000076079">
    <property type="component" value="Chromosome"/>
</dbReference>